<keyword evidence="2" id="KW-1185">Reference proteome</keyword>
<protein>
    <submittedName>
        <fullName evidence="1">Uncharacterized protein</fullName>
    </submittedName>
</protein>
<dbReference type="AlphaFoldDB" id="A0A1B0BP81"/>
<reference evidence="1" key="2">
    <citation type="submission" date="2020-05" db="UniProtKB">
        <authorList>
            <consortium name="EnsemblMetazoa"/>
        </authorList>
    </citation>
    <scope>IDENTIFICATION</scope>
    <source>
        <strain evidence="1">IAEA</strain>
    </source>
</reference>
<dbReference type="VEuPathDB" id="VectorBase:GPPI036214"/>
<dbReference type="InterPro" id="IPR013083">
    <property type="entry name" value="Znf_RING/FYVE/PHD"/>
</dbReference>
<dbReference type="EnsemblMetazoa" id="GPPI036214-RA">
    <property type="protein sequence ID" value="GPPI036214-PA"/>
    <property type="gene ID" value="GPPI036214"/>
</dbReference>
<organism evidence="1 2">
    <name type="scientific">Glossina palpalis gambiensis</name>
    <dbReference type="NCBI Taxonomy" id="67801"/>
    <lineage>
        <taxon>Eukaryota</taxon>
        <taxon>Metazoa</taxon>
        <taxon>Ecdysozoa</taxon>
        <taxon>Arthropoda</taxon>
        <taxon>Hexapoda</taxon>
        <taxon>Insecta</taxon>
        <taxon>Pterygota</taxon>
        <taxon>Neoptera</taxon>
        <taxon>Endopterygota</taxon>
        <taxon>Diptera</taxon>
        <taxon>Brachycera</taxon>
        <taxon>Muscomorpha</taxon>
        <taxon>Hippoboscoidea</taxon>
        <taxon>Glossinidae</taxon>
        <taxon>Glossina</taxon>
    </lineage>
</organism>
<evidence type="ECO:0000313" key="1">
    <source>
        <dbReference type="EnsemblMetazoa" id="GPPI036214-PA"/>
    </source>
</evidence>
<dbReference type="SUPFAM" id="SSF57850">
    <property type="entry name" value="RING/U-box"/>
    <property type="match status" value="1"/>
</dbReference>
<reference evidence="2" key="1">
    <citation type="submission" date="2015-01" db="EMBL/GenBank/DDBJ databases">
        <authorList>
            <person name="Aksoy S."/>
            <person name="Warren W."/>
            <person name="Wilson R.K."/>
        </authorList>
    </citation>
    <scope>NUCLEOTIDE SEQUENCE [LARGE SCALE GENOMIC DNA]</scope>
    <source>
        <strain evidence="2">IAEA</strain>
    </source>
</reference>
<proteinExistence type="predicted"/>
<name>A0A1B0BP81_9MUSC</name>
<dbReference type="EMBL" id="JXJN01017848">
    <property type="status" value="NOT_ANNOTATED_CDS"/>
    <property type="molecule type" value="Genomic_DNA"/>
</dbReference>
<sequence>MSLRRSEEDLTVCQTESNDHTFHKTCLNASLNNSQHCPNCQTNLPIEDIFGQILTRQQTRLLESNKTVMANTPEPTDRSQTLSPELTRQISEMVLSTVQAQQSTFLESLSVTMIEMVQNNIEEGLTKVNLPTSSTVPNQAQSQSYFNLDFNRTGSISQQPLDHLLGLNGTNLEDHQKE</sequence>
<dbReference type="Gene3D" id="3.30.40.10">
    <property type="entry name" value="Zinc/RING finger domain, C3HC4 (zinc finger)"/>
    <property type="match status" value="1"/>
</dbReference>
<accession>A0A1B0BP81</accession>
<dbReference type="Proteomes" id="UP000092460">
    <property type="component" value="Unassembled WGS sequence"/>
</dbReference>
<evidence type="ECO:0000313" key="2">
    <source>
        <dbReference type="Proteomes" id="UP000092460"/>
    </source>
</evidence>